<feature type="transmembrane region" description="Helical" evidence="10">
    <location>
        <begin position="51"/>
        <end position="69"/>
    </location>
</feature>
<sequence>MTHQKPPDGGWGWVIVIILFFIQFLSYGSPLSVGVLYVEWLDVFDEGKGKTAWVGSLASGFGLLASPLCSASVSSFGARPVTIFSTFLVAGGLILSSFAPSLYFLYFSYGFMVGFGCGLLYTATVTVACQYFDKRRGLALGIISTGSSVGMFIYAGLQKELISIYGLDGCLLITGALALNILACGILIRPLPSAPGPSLEKTNSEKIPDSYLIYHEKDPCEEENVQMLEKGPGSENNRTSTCTADKPQEITPNVNGFIALPSRQKDNYSNKVTETNICKQLAKNKCHRYVDYWEKTVDLFRNKVFSALFVAILLFDIGGLPPALLLEDVAKSANVDEESMIIPLVSIVGFMTAVGKLSLGILADFKWVNALYLYIFTLLAMGVALVALPYANTYGTLAIIAGTLGFLSGNWSIFPYVTTTTVGLDKLTHAYGILMFFAGAGNCLGPPIVGWFFDWTQTYHIAFYFCGVCVMLGGLLLLIVTLPFWNKCRKSPEVSSKSYIYKPASSVQQVTV</sequence>
<evidence type="ECO:0000256" key="10">
    <source>
        <dbReference type="SAM" id="Phobius"/>
    </source>
</evidence>
<dbReference type="AlphaFoldDB" id="A0A8C5MGZ9"/>
<dbReference type="PANTHER" id="PTHR11360:SF158">
    <property type="entry name" value="MONOCARBOXYLATE TRANSPORTER 9"/>
    <property type="match status" value="1"/>
</dbReference>
<feature type="transmembrane region" description="Helical" evidence="10">
    <location>
        <begin position="163"/>
        <end position="188"/>
    </location>
</feature>
<evidence type="ECO:0000313" key="12">
    <source>
        <dbReference type="Ensembl" id="ENSLLEP00000012917.1"/>
    </source>
</evidence>
<feature type="domain" description="Major facilitator superfamily (MFS) profile" evidence="11">
    <location>
        <begin position="15"/>
        <end position="485"/>
    </location>
</feature>
<protein>
    <recommendedName>
        <fullName evidence="7">Monocarboxylate transporter 9</fullName>
    </recommendedName>
    <alternativeName>
        <fullName evidence="8">Solute carrier family 16 member 9</fullName>
    </alternativeName>
</protein>
<evidence type="ECO:0000256" key="7">
    <source>
        <dbReference type="ARBA" id="ARBA00035035"/>
    </source>
</evidence>
<dbReference type="GeneTree" id="ENSGT00940000156416"/>
<dbReference type="Gene3D" id="1.20.1250.20">
    <property type="entry name" value="MFS general substrate transporter like domains"/>
    <property type="match status" value="2"/>
</dbReference>
<feature type="transmembrane region" description="Helical" evidence="10">
    <location>
        <begin position="340"/>
        <end position="359"/>
    </location>
</feature>
<feature type="transmembrane region" description="Helical" evidence="10">
    <location>
        <begin position="371"/>
        <end position="391"/>
    </location>
</feature>
<feature type="transmembrane region" description="Helical" evidence="10">
    <location>
        <begin position="138"/>
        <end position="157"/>
    </location>
</feature>
<dbReference type="PANTHER" id="PTHR11360">
    <property type="entry name" value="MONOCARBOXYLATE TRANSPORTER"/>
    <property type="match status" value="1"/>
</dbReference>
<keyword evidence="6 10" id="KW-0472">Membrane</keyword>
<name>A0A8C5MGZ9_9ANUR</name>
<evidence type="ECO:0000259" key="11">
    <source>
        <dbReference type="PROSITE" id="PS50850"/>
    </source>
</evidence>
<feature type="transmembrane region" description="Helical" evidence="10">
    <location>
        <begin position="109"/>
        <end position="131"/>
    </location>
</feature>
<reference evidence="12" key="1">
    <citation type="submission" date="2025-08" db="UniProtKB">
        <authorList>
            <consortium name="Ensembl"/>
        </authorList>
    </citation>
    <scope>IDENTIFICATION</scope>
</reference>
<dbReference type="Proteomes" id="UP000694569">
    <property type="component" value="Unplaced"/>
</dbReference>
<dbReference type="SUPFAM" id="SSF103473">
    <property type="entry name" value="MFS general substrate transporter"/>
    <property type="match status" value="1"/>
</dbReference>
<dbReference type="InterPro" id="IPR036259">
    <property type="entry name" value="MFS_trans_sf"/>
</dbReference>
<dbReference type="OrthoDB" id="6509908at2759"/>
<reference evidence="12" key="2">
    <citation type="submission" date="2025-09" db="UniProtKB">
        <authorList>
            <consortium name="Ensembl"/>
        </authorList>
    </citation>
    <scope>IDENTIFICATION</scope>
</reference>
<evidence type="ECO:0000256" key="5">
    <source>
        <dbReference type="ARBA" id="ARBA00022989"/>
    </source>
</evidence>
<feature type="transmembrane region" description="Helical" evidence="10">
    <location>
        <begin position="304"/>
        <end position="325"/>
    </location>
</feature>
<dbReference type="FunFam" id="1.20.1250.20:FF:000127">
    <property type="entry name" value="Monocarboxylate transporter 9 isoform X2"/>
    <property type="match status" value="1"/>
</dbReference>
<dbReference type="GO" id="GO:0005886">
    <property type="term" value="C:plasma membrane"/>
    <property type="evidence" value="ECO:0007669"/>
    <property type="project" value="UniProtKB-SubCell"/>
</dbReference>
<evidence type="ECO:0000256" key="4">
    <source>
        <dbReference type="ARBA" id="ARBA00022692"/>
    </source>
</evidence>
<dbReference type="Pfam" id="PF07690">
    <property type="entry name" value="MFS_1"/>
    <property type="match status" value="2"/>
</dbReference>
<feature type="transmembrane region" description="Helical" evidence="10">
    <location>
        <begin position="81"/>
        <end position="103"/>
    </location>
</feature>
<comment type="subcellular location">
    <subcellularLocation>
        <location evidence="1">Cell membrane</location>
        <topology evidence="1">Multi-pass membrane protein</topology>
    </subcellularLocation>
</comment>
<dbReference type="InterPro" id="IPR011701">
    <property type="entry name" value="MFS"/>
</dbReference>
<feature type="transmembrane region" description="Helical" evidence="10">
    <location>
        <begin position="430"/>
        <end position="453"/>
    </location>
</feature>
<dbReference type="InterPro" id="IPR050327">
    <property type="entry name" value="Proton-linked_MCT"/>
</dbReference>
<evidence type="ECO:0000313" key="13">
    <source>
        <dbReference type="Proteomes" id="UP000694569"/>
    </source>
</evidence>
<evidence type="ECO:0000256" key="2">
    <source>
        <dbReference type="ARBA" id="ARBA00006727"/>
    </source>
</evidence>
<feature type="transmembrane region" description="Helical" evidence="10">
    <location>
        <begin position="12"/>
        <end position="31"/>
    </location>
</feature>
<keyword evidence="4 10" id="KW-0812">Transmembrane</keyword>
<dbReference type="GO" id="GO:0008028">
    <property type="term" value="F:monocarboxylic acid transmembrane transporter activity"/>
    <property type="evidence" value="ECO:0007669"/>
    <property type="project" value="TreeGrafter"/>
</dbReference>
<dbReference type="PROSITE" id="PS50850">
    <property type="entry name" value="MFS"/>
    <property type="match status" value="1"/>
</dbReference>
<comment type="function">
    <text evidence="9">Extracellular pH-and Na(+)-sensitive low-affinity creatine transporter. Also functions as a pH-independent carnitine efflux transporter.</text>
</comment>
<feature type="transmembrane region" description="Helical" evidence="10">
    <location>
        <begin position="397"/>
        <end position="418"/>
    </location>
</feature>
<proteinExistence type="inferred from homology"/>
<evidence type="ECO:0000256" key="8">
    <source>
        <dbReference type="ARBA" id="ARBA00035039"/>
    </source>
</evidence>
<organism evidence="12 13">
    <name type="scientific">Leptobrachium leishanense</name>
    <name type="common">Leishan spiny toad</name>
    <dbReference type="NCBI Taxonomy" id="445787"/>
    <lineage>
        <taxon>Eukaryota</taxon>
        <taxon>Metazoa</taxon>
        <taxon>Chordata</taxon>
        <taxon>Craniata</taxon>
        <taxon>Vertebrata</taxon>
        <taxon>Euteleostomi</taxon>
        <taxon>Amphibia</taxon>
        <taxon>Batrachia</taxon>
        <taxon>Anura</taxon>
        <taxon>Pelobatoidea</taxon>
        <taxon>Megophryidae</taxon>
        <taxon>Leptobrachium</taxon>
    </lineage>
</organism>
<keyword evidence="13" id="KW-1185">Reference proteome</keyword>
<dbReference type="InterPro" id="IPR020846">
    <property type="entry name" value="MFS_dom"/>
</dbReference>
<keyword evidence="3" id="KW-1003">Cell membrane</keyword>
<feature type="transmembrane region" description="Helical" evidence="10">
    <location>
        <begin position="459"/>
        <end position="485"/>
    </location>
</feature>
<keyword evidence="5 10" id="KW-1133">Transmembrane helix</keyword>
<evidence type="ECO:0000256" key="6">
    <source>
        <dbReference type="ARBA" id="ARBA00023136"/>
    </source>
</evidence>
<evidence type="ECO:0000256" key="1">
    <source>
        <dbReference type="ARBA" id="ARBA00004651"/>
    </source>
</evidence>
<comment type="similarity">
    <text evidence="2">Belongs to the major facilitator superfamily. Monocarboxylate porter (TC 2.A.1.13) family.</text>
</comment>
<accession>A0A8C5MGZ9</accession>
<evidence type="ECO:0000256" key="9">
    <source>
        <dbReference type="ARBA" id="ARBA00058966"/>
    </source>
</evidence>
<evidence type="ECO:0000256" key="3">
    <source>
        <dbReference type="ARBA" id="ARBA00022475"/>
    </source>
</evidence>
<dbReference type="Ensembl" id="ENSLLET00000013416.1">
    <property type="protein sequence ID" value="ENSLLEP00000012917.1"/>
    <property type="gene ID" value="ENSLLEG00000008147.1"/>
</dbReference>
<gene>
    <name evidence="12" type="primary">SLC16A9</name>
</gene>